<dbReference type="RefSeq" id="WP_199594555.1">
    <property type="nucleotide sequence ID" value="NZ_AP019695.1"/>
</dbReference>
<keyword evidence="6 8" id="KW-1133">Transmembrane helix</keyword>
<reference evidence="11" key="1">
    <citation type="submission" date="2019-05" db="EMBL/GenBank/DDBJ databases">
        <title>Complete genome sequencing of Absiella argi strain JCM 30884.</title>
        <authorList>
            <person name="Sakamoto M."/>
            <person name="Murakami T."/>
            <person name="Mori H."/>
        </authorList>
    </citation>
    <scope>NUCLEOTIDE SEQUENCE [LARGE SCALE GENOMIC DNA]</scope>
    <source>
        <strain evidence="11">JCM 30884</strain>
    </source>
</reference>
<feature type="transmembrane region" description="Helical" evidence="8">
    <location>
        <begin position="269"/>
        <end position="286"/>
    </location>
</feature>
<keyword evidence="3" id="KW-0813">Transport</keyword>
<dbReference type="KEGG" id="aarg:Aargi30884_18720"/>
<evidence type="ECO:0000256" key="6">
    <source>
        <dbReference type="ARBA" id="ARBA00022989"/>
    </source>
</evidence>
<dbReference type="GO" id="GO:0005886">
    <property type="term" value="C:plasma membrane"/>
    <property type="evidence" value="ECO:0007669"/>
    <property type="project" value="UniProtKB-SubCell"/>
</dbReference>
<feature type="domain" description="ABC transmembrane type-1" evidence="9">
    <location>
        <begin position="195"/>
        <end position="402"/>
    </location>
</feature>
<dbReference type="InterPro" id="IPR035906">
    <property type="entry name" value="MetI-like_sf"/>
</dbReference>
<dbReference type="SUPFAM" id="SSF161098">
    <property type="entry name" value="MetI-like"/>
    <property type="match status" value="1"/>
</dbReference>
<evidence type="ECO:0000259" key="9">
    <source>
        <dbReference type="PROSITE" id="PS50928"/>
    </source>
</evidence>
<accession>A0A6N4TJN9</accession>
<dbReference type="Proteomes" id="UP000464754">
    <property type="component" value="Chromosome"/>
</dbReference>
<dbReference type="EMBL" id="AP019695">
    <property type="protein sequence ID" value="BBK22969.1"/>
    <property type="molecule type" value="Genomic_DNA"/>
</dbReference>
<sequence>MIAASETMKKKRKIKDSVLNIITYLSSALSVFVLLAIFVFIFSKGSGTLGLKMLTGNYWSSNYMLSVEEAYNKPGNFERPSDLDENVFFSSKWGIGFVDAKDTNKDDIILVEYIDKNSPFLKMIDESVKTKDKRQVEVGYQVENLPYTDANGVGGIGGAIMSQSAKDLADTLDTQAVSIGKVYFKTPGGGVRGSIITTLYLIAVSLLIALPLGIAAAIYLHEYAKVNKLTSIIRSGIEMLTGVPSIIFGLMGVTVLFPVTQLFGAKTTNVLLGGLTMAIILLPTIIRSTEEALIVVPQSLRDASLSVGANQSQTIFKVVLPCAVPGILTGVLLSIGRVIGESAALIYTMGTYVNDAPTLTTQGTSLAVQIYNIMSSEQPNFELACAISIIILVFVLILNITVKYLSKRFSKAWY</sequence>
<feature type="transmembrane region" description="Helical" evidence="8">
    <location>
        <begin position="381"/>
        <end position="402"/>
    </location>
</feature>
<gene>
    <name evidence="10" type="ORF">Aargi30884_18720</name>
</gene>
<dbReference type="CDD" id="cd06261">
    <property type="entry name" value="TM_PBP2"/>
    <property type="match status" value="1"/>
</dbReference>
<comment type="subcellular location">
    <subcellularLocation>
        <location evidence="1 8">Cell membrane</location>
        <topology evidence="1 8">Multi-pass membrane protein</topology>
    </subcellularLocation>
</comment>
<dbReference type="AlphaFoldDB" id="A0A6N4TJN9"/>
<dbReference type="PANTHER" id="PTHR43470">
    <property type="entry name" value="PHOSPHATE TRANSPORT SYSTEM PERMEASE PROTEIN PSTA-RELATED"/>
    <property type="match status" value="1"/>
</dbReference>
<keyword evidence="5 8" id="KW-0812">Transmembrane</keyword>
<comment type="similarity">
    <text evidence="2 8">Belongs to the binding-protein-dependent transport system permease family. CysTW subfamily.</text>
</comment>
<dbReference type="PANTHER" id="PTHR43470:SF3">
    <property type="entry name" value="PHOSPHATE TRANSPORT SYSTEM PERMEASE PROTEIN PSTA-RELATED"/>
    <property type="match status" value="1"/>
</dbReference>
<dbReference type="Gene3D" id="1.10.3720.10">
    <property type="entry name" value="MetI-like"/>
    <property type="match status" value="1"/>
</dbReference>
<feature type="transmembrane region" description="Helical" evidence="8">
    <location>
        <begin position="318"/>
        <end position="339"/>
    </location>
</feature>
<name>A0A6N4TJN9_9FIRM</name>
<evidence type="ECO:0000256" key="1">
    <source>
        <dbReference type="ARBA" id="ARBA00004651"/>
    </source>
</evidence>
<keyword evidence="4 8" id="KW-1003">Cell membrane</keyword>
<dbReference type="NCBIfam" id="TIGR00974">
    <property type="entry name" value="3a0107s02c"/>
    <property type="match status" value="1"/>
</dbReference>
<evidence type="ECO:0000256" key="7">
    <source>
        <dbReference type="ARBA" id="ARBA00023136"/>
    </source>
</evidence>
<dbReference type="InterPro" id="IPR005672">
    <property type="entry name" value="Phosphate_PstA"/>
</dbReference>
<protein>
    <recommendedName>
        <fullName evidence="8">Phosphate transport system permease protein PstA</fullName>
    </recommendedName>
</protein>
<proteinExistence type="inferred from homology"/>
<feature type="transmembrane region" description="Helical" evidence="8">
    <location>
        <begin position="21"/>
        <end position="43"/>
    </location>
</feature>
<evidence type="ECO:0000313" key="11">
    <source>
        <dbReference type="Proteomes" id="UP000464754"/>
    </source>
</evidence>
<dbReference type="Pfam" id="PF00528">
    <property type="entry name" value="BPD_transp_1"/>
    <property type="match status" value="1"/>
</dbReference>
<evidence type="ECO:0000256" key="5">
    <source>
        <dbReference type="ARBA" id="ARBA00022692"/>
    </source>
</evidence>
<organism evidence="10 11">
    <name type="scientific">Amedibacterium intestinale</name>
    <dbReference type="NCBI Taxonomy" id="2583452"/>
    <lineage>
        <taxon>Bacteria</taxon>
        <taxon>Bacillati</taxon>
        <taxon>Bacillota</taxon>
        <taxon>Erysipelotrichia</taxon>
        <taxon>Erysipelotrichales</taxon>
        <taxon>Erysipelotrichaceae</taxon>
        <taxon>Amedibacterium</taxon>
    </lineage>
</organism>
<dbReference type="GO" id="GO:0005315">
    <property type="term" value="F:phosphate transmembrane transporter activity"/>
    <property type="evidence" value="ECO:0007669"/>
    <property type="project" value="InterPro"/>
</dbReference>
<evidence type="ECO:0000256" key="4">
    <source>
        <dbReference type="ARBA" id="ARBA00022475"/>
    </source>
</evidence>
<evidence type="ECO:0000256" key="3">
    <source>
        <dbReference type="ARBA" id="ARBA00022448"/>
    </source>
</evidence>
<feature type="transmembrane region" description="Helical" evidence="8">
    <location>
        <begin position="199"/>
        <end position="220"/>
    </location>
</feature>
<evidence type="ECO:0000256" key="2">
    <source>
        <dbReference type="ARBA" id="ARBA00007069"/>
    </source>
</evidence>
<evidence type="ECO:0000256" key="8">
    <source>
        <dbReference type="RuleBase" id="RU363043"/>
    </source>
</evidence>
<feature type="transmembrane region" description="Helical" evidence="8">
    <location>
        <begin position="240"/>
        <end position="263"/>
    </location>
</feature>
<evidence type="ECO:0000313" key="10">
    <source>
        <dbReference type="EMBL" id="BBK22969.1"/>
    </source>
</evidence>
<dbReference type="GO" id="GO:0035435">
    <property type="term" value="P:phosphate ion transmembrane transport"/>
    <property type="evidence" value="ECO:0007669"/>
    <property type="project" value="InterPro"/>
</dbReference>
<dbReference type="PROSITE" id="PS50928">
    <property type="entry name" value="ABC_TM1"/>
    <property type="match status" value="1"/>
</dbReference>
<keyword evidence="11" id="KW-1185">Reference proteome</keyword>
<dbReference type="InterPro" id="IPR000515">
    <property type="entry name" value="MetI-like"/>
</dbReference>
<keyword evidence="7 8" id="KW-0472">Membrane</keyword>